<keyword evidence="2" id="KW-1185">Reference proteome</keyword>
<proteinExistence type="predicted"/>
<evidence type="ECO:0000313" key="2">
    <source>
        <dbReference type="Proteomes" id="UP000077069"/>
    </source>
</evidence>
<gene>
    <name evidence="1" type="ORF">CC84DRAFT_1168168</name>
</gene>
<name>A0A177C0M7_9PLEO</name>
<dbReference type="GeneID" id="28762817"/>
<dbReference type="EMBL" id="KV441558">
    <property type="protein sequence ID" value="OAG00966.1"/>
    <property type="molecule type" value="Genomic_DNA"/>
</dbReference>
<evidence type="ECO:0000313" key="1">
    <source>
        <dbReference type="EMBL" id="OAG00966.1"/>
    </source>
</evidence>
<organism evidence="1 2">
    <name type="scientific">Paraphaeosphaeria sporulosa</name>
    <dbReference type="NCBI Taxonomy" id="1460663"/>
    <lineage>
        <taxon>Eukaryota</taxon>
        <taxon>Fungi</taxon>
        <taxon>Dikarya</taxon>
        <taxon>Ascomycota</taxon>
        <taxon>Pezizomycotina</taxon>
        <taxon>Dothideomycetes</taxon>
        <taxon>Pleosporomycetidae</taxon>
        <taxon>Pleosporales</taxon>
        <taxon>Massarineae</taxon>
        <taxon>Didymosphaeriaceae</taxon>
        <taxon>Paraphaeosphaeria</taxon>
    </lineage>
</organism>
<dbReference type="Proteomes" id="UP000077069">
    <property type="component" value="Unassembled WGS sequence"/>
</dbReference>
<dbReference type="AlphaFoldDB" id="A0A177C0M7"/>
<reference evidence="1 2" key="1">
    <citation type="submission" date="2016-05" db="EMBL/GenBank/DDBJ databases">
        <title>Comparative analysis of secretome profiles of manganese(II)-oxidizing ascomycete fungi.</title>
        <authorList>
            <consortium name="DOE Joint Genome Institute"/>
            <person name="Zeiner C.A."/>
            <person name="Purvine S.O."/>
            <person name="Zink E.M."/>
            <person name="Wu S."/>
            <person name="Pasa-Tolic L."/>
            <person name="Chaput D.L."/>
            <person name="Haridas S."/>
            <person name="Grigoriev I.V."/>
            <person name="Santelli C.M."/>
            <person name="Hansel C.M."/>
        </authorList>
    </citation>
    <scope>NUCLEOTIDE SEQUENCE [LARGE SCALE GENOMIC DNA]</scope>
    <source>
        <strain evidence="1 2">AP3s5-JAC2a</strain>
    </source>
</reference>
<dbReference type="PROSITE" id="PS51257">
    <property type="entry name" value="PROKAR_LIPOPROTEIN"/>
    <property type="match status" value="1"/>
</dbReference>
<protein>
    <submittedName>
        <fullName evidence="1">Uncharacterized protein</fullName>
    </submittedName>
</protein>
<accession>A0A177C0M7</accession>
<dbReference type="InParanoid" id="A0A177C0M7"/>
<sequence length="83" mass="9432">MLRPFPRLTVPRLATHVSFSLASSAACFLEPSSGYLGGMLLYGRFVPHTAQIAYHIVDYLVRNRSTFPDSPWPLQAWILIIWI</sequence>
<dbReference type="RefSeq" id="XP_018031331.1">
    <property type="nucleotide sequence ID" value="XM_018179331.1"/>
</dbReference>